<evidence type="ECO:0000313" key="2">
    <source>
        <dbReference type="EMBL" id="JAC71764.1"/>
    </source>
</evidence>
<feature type="compositionally biased region" description="Polar residues" evidence="1">
    <location>
        <begin position="50"/>
        <end position="64"/>
    </location>
</feature>
<feature type="region of interest" description="Disordered" evidence="1">
    <location>
        <begin position="49"/>
        <end position="108"/>
    </location>
</feature>
<feature type="compositionally biased region" description="Polar residues" evidence="1">
    <location>
        <begin position="98"/>
        <end position="108"/>
    </location>
</feature>
<organism evidence="2">
    <name type="scientific">Tetraselmis sp. GSL018</name>
    <dbReference type="NCBI Taxonomy" id="582737"/>
    <lineage>
        <taxon>Eukaryota</taxon>
        <taxon>Viridiplantae</taxon>
        <taxon>Chlorophyta</taxon>
        <taxon>core chlorophytes</taxon>
        <taxon>Chlorodendrophyceae</taxon>
        <taxon>Chlorodendrales</taxon>
        <taxon>Chlorodendraceae</taxon>
        <taxon>Tetraselmis</taxon>
    </lineage>
</organism>
<gene>
    <name evidence="2" type="ORF">TSPGSL018_1180</name>
</gene>
<dbReference type="AlphaFoldDB" id="A0A061RLY2"/>
<accession>A0A061RLY2</accession>
<feature type="compositionally biased region" description="Basic residues" evidence="1">
    <location>
        <begin position="83"/>
        <end position="97"/>
    </location>
</feature>
<feature type="compositionally biased region" description="Low complexity" evidence="1">
    <location>
        <begin position="65"/>
        <end position="82"/>
    </location>
</feature>
<evidence type="ECO:0000256" key="1">
    <source>
        <dbReference type="SAM" id="MobiDB-lite"/>
    </source>
</evidence>
<feature type="unsure residue" description="I or L" evidence="2">
    <location>
        <position position="25"/>
    </location>
</feature>
<proteinExistence type="predicted"/>
<sequence>MQSCVPAEICDPRASLCLASLAERLCGREEASLPLQPLSPHHAARVTLIPSATPSRHTDGSQANSAIPLAADPSLPAAPRAPQSRRGRRPGRCRRPRTASQAACWPQT</sequence>
<protein>
    <submittedName>
        <fullName evidence="2">Uncharacterized protein</fullName>
    </submittedName>
</protein>
<name>A0A061RLY2_9CHLO</name>
<reference evidence="2" key="1">
    <citation type="submission" date="2014-05" db="EMBL/GenBank/DDBJ databases">
        <title>The transcriptome of the halophilic microalga Tetraselmis sp. GSL018 isolated from the Great Salt Lake, Utah.</title>
        <authorList>
            <person name="Jinkerson R.E."/>
            <person name="D'Adamo S."/>
            <person name="Posewitz M.C."/>
        </authorList>
    </citation>
    <scope>NUCLEOTIDE SEQUENCE</scope>
    <source>
        <strain evidence="2">GSL018</strain>
    </source>
</reference>
<dbReference type="EMBL" id="GBEZ01014300">
    <property type="protein sequence ID" value="JAC71764.1"/>
    <property type="molecule type" value="Transcribed_RNA"/>
</dbReference>